<feature type="compositionally biased region" description="Basic residues" evidence="12">
    <location>
        <begin position="637"/>
        <end position="656"/>
    </location>
</feature>
<dbReference type="GO" id="GO:0008312">
    <property type="term" value="F:7S RNA binding"/>
    <property type="evidence" value="ECO:0007669"/>
    <property type="project" value="InterPro"/>
</dbReference>
<dbReference type="Gene3D" id="1.25.40.10">
    <property type="entry name" value="Tetratricopeptide repeat domain"/>
    <property type="match status" value="3"/>
</dbReference>
<sequence length="656" mass="73541">MATPESNPLTPLFQDLNKFIKISDFEKAQKVANKILTHPNGGYTNQKAILCKIVCLVQLGRFEDAHEFILRNEDNITENISFERAYVLYRTGRPEQALELLDKSGNDDLRTKELRGQLYYRLERYREAYDVYRDLVKNSADEFDQERATNLAACIAGLTAVDGLPKGAPKLPETTYELLYNKAAVRVAQGEFKEALSLLKKSEELCRKTLSEEEASEEELNDEVSVILAQIGYVNQMMGIPEAANKYYNQVLRNKPSDVAVLAVASNNIISLNKEQNIFDSKKKIKACIADGIESKLTKSQRKSIALNNVLLNYYGHSSSELCWRLMKNLEELSSPEEAGIVLLKAALFVKDKQLPKACEALKSFGEKYKSESLATSLACAQIYLSNKQIEKAAETLENLGDATFTAGVLSALISLHRKLKDDEKAARLFKRAIQHHKKNNPKSELLQSLIRKSAQYFLRLGKQKEAAALLQEQRQSDPHNAKLLAQLVAAYSTFDPEKAREVAKDLPNVEVIASQVDVASLEATNWVMGTRHVKKVVASPASKDSPQSGDPTKKETAQKKKKKKGKLPKNYDPNVQPDPERWLPRWERSTFKKRGKRAREAAIGKGPQGAVGNTADLDASNRPTQAVEENITPRMKAQKKLGKPQQRKKKGKGKW</sequence>
<accession>A0AAJ6VVN2</accession>
<dbReference type="InterPro" id="IPR013699">
    <property type="entry name" value="Signal_recog_part_SRP72_RNA-bd"/>
</dbReference>
<organism evidence="14 15">
    <name type="scientific">Galendromus occidentalis</name>
    <name type="common">western predatory mite</name>
    <dbReference type="NCBI Taxonomy" id="34638"/>
    <lineage>
        <taxon>Eukaryota</taxon>
        <taxon>Metazoa</taxon>
        <taxon>Ecdysozoa</taxon>
        <taxon>Arthropoda</taxon>
        <taxon>Chelicerata</taxon>
        <taxon>Arachnida</taxon>
        <taxon>Acari</taxon>
        <taxon>Parasitiformes</taxon>
        <taxon>Mesostigmata</taxon>
        <taxon>Gamasina</taxon>
        <taxon>Phytoseioidea</taxon>
        <taxon>Phytoseiidae</taxon>
        <taxon>Typhlodrominae</taxon>
        <taxon>Galendromus</taxon>
    </lineage>
</organism>
<evidence type="ECO:0000256" key="7">
    <source>
        <dbReference type="ARBA" id="ARBA00022803"/>
    </source>
</evidence>
<keyword evidence="9 11" id="KW-0733">Signal recognition particle</keyword>
<evidence type="ECO:0000256" key="9">
    <source>
        <dbReference type="ARBA" id="ARBA00023135"/>
    </source>
</evidence>
<dbReference type="PANTHER" id="PTHR14094:SF9">
    <property type="entry name" value="SIGNAL RECOGNITION PARTICLE SUBUNIT SRP72"/>
    <property type="match status" value="1"/>
</dbReference>
<proteinExistence type="inferred from homology"/>
<keyword evidence="5 11" id="KW-0963">Cytoplasm</keyword>
<evidence type="ECO:0000256" key="11">
    <source>
        <dbReference type="PIRNR" id="PIRNR038922"/>
    </source>
</evidence>
<dbReference type="InterPro" id="IPR031545">
    <property type="entry name" value="SRP72_TPR-like"/>
</dbReference>
<protein>
    <recommendedName>
        <fullName evidence="4 11">Signal recognition particle subunit SRP72</fullName>
    </recommendedName>
</protein>
<dbReference type="RefSeq" id="XP_003740064.1">
    <property type="nucleotide sequence ID" value="XM_003740016.1"/>
</dbReference>
<feature type="domain" description="Signal recognition particle SRP72 subunit RNA-binding" evidence="13">
    <location>
        <begin position="543"/>
        <end position="594"/>
    </location>
</feature>
<keyword evidence="7" id="KW-0802">TPR repeat</keyword>
<dbReference type="InterPro" id="IPR011990">
    <property type="entry name" value="TPR-like_helical_dom_sf"/>
</dbReference>
<dbReference type="CTD" id="6731"/>
<evidence type="ECO:0000256" key="12">
    <source>
        <dbReference type="SAM" id="MobiDB-lite"/>
    </source>
</evidence>
<dbReference type="SMART" id="SM00028">
    <property type="entry name" value="TPR"/>
    <property type="match status" value="4"/>
</dbReference>
<evidence type="ECO:0000256" key="1">
    <source>
        <dbReference type="ARBA" id="ARBA00004240"/>
    </source>
</evidence>
<evidence type="ECO:0000256" key="10">
    <source>
        <dbReference type="ARBA" id="ARBA00023274"/>
    </source>
</evidence>
<dbReference type="InterPro" id="IPR026270">
    <property type="entry name" value="SRP72"/>
</dbReference>
<name>A0AAJ6VVN2_9ACAR</name>
<comment type="function">
    <text evidence="11">Component of the signal recognition particle (SRP) complex, a ribonucleoprotein complex that mediates the cotranslational targeting of secretory and membrane proteins to the endoplasmic reticulum (ER).</text>
</comment>
<evidence type="ECO:0000313" key="15">
    <source>
        <dbReference type="RefSeq" id="XP_003740064.1"/>
    </source>
</evidence>
<keyword evidence="14" id="KW-1185">Reference proteome</keyword>
<dbReference type="InterPro" id="IPR019734">
    <property type="entry name" value="TPR_rpt"/>
</dbReference>
<keyword evidence="6" id="KW-0677">Repeat</keyword>
<gene>
    <name evidence="15" type="primary">LOC100908068</name>
</gene>
<reference evidence="15" key="1">
    <citation type="submission" date="2025-08" db="UniProtKB">
        <authorList>
            <consortium name="RefSeq"/>
        </authorList>
    </citation>
    <scope>IDENTIFICATION</scope>
</reference>
<dbReference type="Proteomes" id="UP000694867">
    <property type="component" value="Unplaced"/>
</dbReference>
<evidence type="ECO:0000256" key="3">
    <source>
        <dbReference type="ARBA" id="ARBA00007676"/>
    </source>
</evidence>
<dbReference type="GO" id="GO:0005783">
    <property type="term" value="C:endoplasmic reticulum"/>
    <property type="evidence" value="ECO:0007669"/>
    <property type="project" value="UniProtKB-SubCell"/>
</dbReference>
<keyword evidence="10 11" id="KW-0687">Ribonucleoprotein</keyword>
<dbReference type="GeneID" id="100908068"/>
<evidence type="ECO:0000256" key="5">
    <source>
        <dbReference type="ARBA" id="ARBA00022490"/>
    </source>
</evidence>
<feature type="compositionally biased region" description="Basic and acidic residues" evidence="12">
    <location>
        <begin position="579"/>
        <end position="591"/>
    </location>
</feature>
<evidence type="ECO:0000313" key="14">
    <source>
        <dbReference type="Proteomes" id="UP000694867"/>
    </source>
</evidence>
<evidence type="ECO:0000256" key="6">
    <source>
        <dbReference type="ARBA" id="ARBA00022737"/>
    </source>
</evidence>
<evidence type="ECO:0000256" key="4">
    <source>
        <dbReference type="ARBA" id="ARBA00018350"/>
    </source>
</evidence>
<dbReference type="Pfam" id="PF17004">
    <property type="entry name" value="SRP_TPR_like"/>
    <property type="match status" value="1"/>
</dbReference>
<dbReference type="PIRSF" id="PIRSF038922">
    <property type="entry name" value="SRP72"/>
    <property type="match status" value="1"/>
</dbReference>
<dbReference type="SUPFAM" id="SSF48452">
    <property type="entry name" value="TPR-like"/>
    <property type="match status" value="2"/>
</dbReference>
<dbReference type="AlphaFoldDB" id="A0AAJ6VVN2"/>
<dbReference type="GO" id="GO:0043022">
    <property type="term" value="F:ribosome binding"/>
    <property type="evidence" value="ECO:0007669"/>
    <property type="project" value="TreeGrafter"/>
</dbReference>
<comment type="subcellular location">
    <subcellularLocation>
        <location evidence="2 11">Cytoplasm</location>
    </subcellularLocation>
    <subcellularLocation>
        <location evidence="1">Endoplasmic reticulum</location>
    </subcellularLocation>
</comment>
<dbReference type="Pfam" id="PF08492">
    <property type="entry name" value="SRP72"/>
    <property type="match status" value="1"/>
</dbReference>
<evidence type="ECO:0000259" key="13">
    <source>
        <dbReference type="Pfam" id="PF08492"/>
    </source>
</evidence>
<dbReference type="FunFam" id="1.25.40.10:FF:000062">
    <property type="entry name" value="Signal recognition particle subunit SRP72"/>
    <property type="match status" value="1"/>
</dbReference>
<comment type="similarity">
    <text evidence="3 11">Belongs to the SRP72 family.</text>
</comment>
<feature type="region of interest" description="Disordered" evidence="12">
    <location>
        <begin position="538"/>
        <end position="656"/>
    </location>
</feature>
<keyword evidence="8" id="KW-0256">Endoplasmic reticulum</keyword>
<evidence type="ECO:0000256" key="8">
    <source>
        <dbReference type="ARBA" id="ARBA00022824"/>
    </source>
</evidence>
<evidence type="ECO:0000256" key="2">
    <source>
        <dbReference type="ARBA" id="ARBA00004496"/>
    </source>
</evidence>
<dbReference type="GO" id="GO:0005786">
    <property type="term" value="C:signal recognition particle, endoplasmic reticulum targeting"/>
    <property type="evidence" value="ECO:0007669"/>
    <property type="project" value="UniProtKB-UniRule"/>
</dbReference>
<dbReference type="PANTHER" id="PTHR14094">
    <property type="entry name" value="SIGNAL RECOGNITION PARTICLE 72"/>
    <property type="match status" value="1"/>
</dbReference>
<dbReference type="KEGG" id="goe:100908068"/>
<dbReference type="GO" id="GO:0006614">
    <property type="term" value="P:SRP-dependent cotranslational protein targeting to membrane"/>
    <property type="evidence" value="ECO:0007669"/>
    <property type="project" value="UniProtKB-UniRule"/>
</dbReference>